<sequence length="187" mass="21027">MTQSLICVWYEGKFQVLQHAHWNGAPTGQGLQIWKILQRPGFVTATSYGLHLSMPINDRNKCLYSADDCPSLSHKTGAAILDMLQNATCRQILPLYLDYEFINNTQYCEHAYVVNLDGRGSFEIYVGQEPKSQAKHNRFLGFGKPEDTIPKFLISFPLDNLPETPEDFLSAVSAKLAERTTVNANLS</sequence>
<organism evidence="1 2">
    <name type="scientific">Ascosphaera apis ARSEF 7405</name>
    <dbReference type="NCBI Taxonomy" id="392613"/>
    <lineage>
        <taxon>Eukaryota</taxon>
        <taxon>Fungi</taxon>
        <taxon>Dikarya</taxon>
        <taxon>Ascomycota</taxon>
        <taxon>Pezizomycotina</taxon>
        <taxon>Eurotiomycetes</taxon>
        <taxon>Eurotiomycetidae</taxon>
        <taxon>Onygenales</taxon>
        <taxon>Ascosphaeraceae</taxon>
        <taxon>Ascosphaera</taxon>
    </lineage>
</organism>
<dbReference type="VEuPathDB" id="FungiDB:AAP_05254"/>
<name>A0A167VTK7_9EURO</name>
<evidence type="ECO:0000313" key="2">
    <source>
        <dbReference type="Proteomes" id="UP000242877"/>
    </source>
</evidence>
<dbReference type="Proteomes" id="UP000242877">
    <property type="component" value="Unassembled WGS sequence"/>
</dbReference>
<comment type="caution">
    <text evidence="1">The sequence shown here is derived from an EMBL/GenBank/DDBJ whole genome shotgun (WGS) entry which is preliminary data.</text>
</comment>
<accession>A0A167VTK7</accession>
<keyword evidence="2" id="KW-1185">Reference proteome</keyword>
<evidence type="ECO:0000313" key="1">
    <source>
        <dbReference type="EMBL" id="KZZ87988.1"/>
    </source>
</evidence>
<dbReference type="EMBL" id="AZGZ01000029">
    <property type="protein sequence ID" value="KZZ87988.1"/>
    <property type="molecule type" value="Genomic_DNA"/>
</dbReference>
<protein>
    <submittedName>
        <fullName evidence="1">Uncharacterized protein</fullName>
    </submittedName>
</protein>
<dbReference type="OrthoDB" id="3938867at2759"/>
<gene>
    <name evidence="1" type="ORF">AAP_05254</name>
</gene>
<proteinExistence type="predicted"/>
<reference evidence="1 2" key="1">
    <citation type="journal article" date="2016" name="Genome Biol. Evol.">
        <title>Divergent and convergent evolution of fungal pathogenicity.</title>
        <authorList>
            <person name="Shang Y."/>
            <person name="Xiao G."/>
            <person name="Zheng P."/>
            <person name="Cen K."/>
            <person name="Zhan S."/>
            <person name="Wang C."/>
        </authorList>
    </citation>
    <scope>NUCLEOTIDE SEQUENCE [LARGE SCALE GENOMIC DNA]</scope>
    <source>
        <strain evidence="1 2">ARSEF 7405</strain>
    </source>
</reference>
<dbReference type="AlphaFoldDB" id="A0A167VTK7"/>